<dbReference type="Pfam" id="PF03435">
    <property type="entry name" value="Sacchrp_dh_NADP"/>
    <property type="match status" value="1"/>
</dbReference>
<comment type="caution">
    <text evidence="2">The sequence shown here is derived from an EMBL/GenBank/DDBJ whole genome shotgun (WGS) entry which is preliminary data.</text>
</comment>
<name>A0A512JHA8_9HYPH</name>
<sequence>MSPFLIYGATGYTGRLCAEHAVSRGLRPVLAGRSASAVRELAEGLGLEWRAFGLDDPRALRDGIRDMKAVLHAAGPFSATALPMAQACLAAATHYIDITGEIDVFEALATRTDEAAAARIMLLPGAGFDVVPSDCLAVHTAARLPGATRLRLSIGGFQGMSRGTAKTMLEGVAYGTRSRRGGRIVELAQTPRATADFGHGPRPTIGLGWGDVATAWSSTGVPEIDVFFQASPALSRAAAMPRLLKRLLATGISQRWLKHGIERRLPAGPTPEQRAHSQCLFLAEAWDARGRRVASRMRSPEGYTLTAATAVEIARRAATGDAPTGYQTPATAYGADFILSFDGIERVDL</sequence>
<evidence type="ECO:0000313" key="2">
    <source>
        <dbReference type="EMBL" id="GEP09350.1"/>
    </source>
</evidence>
<keyword evidence="3" id="KW-1185">Reference proteome</keyword>
<dbReference type="Gene3D" id="3.40.50.720">
    <property type="entry name" value="NAD(P)-binding Rossmann-like Domain"/>
    <property type="match status" value="1"/>
</dbReference>
<organism evidence="2 3">
    <name type="scientific">Methylobacterium gnaphalii</name>
    <dbReference type="NCBI Taxonomy" id="1010610"/>
    <lineage>
        <taxon>Bacteria</taxon>
        <taxon>Pseudomonadati</taxon>
        <taxon>Pseudomonadota</taxon>
        <taxon>Alphaproteobacteria</taxon>
        <taxon>Hyphomicrobiales</taxon>
        <taxon>Methylobacteriaceae</taxon>
        <taxon>Methylobacterium</taxon>
    </lineage>
</organism>
<dbReference type="SUPFAM" id="SSF51735">
    <property type="entry name" value="NAD(P)-binding Rossmann-fold domains"/>
    <property type="match status" value="1"/>
</dbReference>
<dbReference type="InterPro" id="IPR005097">
    <property type="entry name" value="Sacchrp_dh_NADP-bd"/>
</dbReference>
<protein>
    <submittedName>
        <fullName evidence="2">Saccharopine dehydrogenase</fullName>
    </submittedName>
</protein>
<dbReference type="PANTHER" id="PTHR43781">
    <property type="entry name" value="SACCHAROPINE DEHYDROGENASE"/>
    <property type="match status" value="1"/>
</dbReference>
<dbReference type="RefSeq" id="WP_147045680.1">
    <property type="nucleotide sequence ID" value="NZ_BJZV01000005.1"/>
</dbReference>
<evidence type="ECO:0000259" key="1">
    <source>
        <dbReference type="Pfam" id="PF03435"/>
    </source>
</evidence>
<dbReference type="AlphaFoldDB" id="A0A512JHA8"/>
<dbReference type="EMBL" id="BJZV01000005">
    <property type="protein sequence ID" value="GEP09350.1"/>
    <property type="molecule type" value="Genomic_DNA"/>
</dbReference>
<evidence type="ECO:0000313" key="3">
    <source>
        <dbReference type="Proteomes" id="UP000321750"/>
    </source>
</evidence>
<dbReference type="PANTHER" id="PTHR43781:SF1">
    <property type="entry name" value="SACCHAROPINE DEHYDROGENASE"/>
    <property type="match status" value="1"/>
</dbReference>
<proteinExistence type="predicted"/>
<feature type="domain" description="Saccharopine dehydrogenase NADP binding" evidence="1">
    <location>
        <begin position="5"/>
        <end position="120"/>
    </location>
</feature>
<dbReference type="Proteomes" id="UP000321750">
    <property type="component" value="Unassembled WGS sequence"/>
</dbReference>
<reference evidence="2 3" key="1">
    <citation type="submission" date="2019-07" db="EMBL/GenBank/DDBJ databases">
        <title>Whole genome shotgun sequence of Methylobacterium gnaphalii NBRC 107716.</title>
        <authorList>
            <person name="Hosoyama A."/>
            <person name="Uohara A."/>
            <person name="Ohji S."/>
            <person name="Ichikawa N."/>
        </authorList>
    </citation>
    <scope>NUCLEOTIDE SEQUENCE [LARGE SCALE GENOMIC DNA]</scope>
    <source>
        <strain evidence="2 3">NBRC 107716</strain>
    </source>
</reference>
<dbReference type="OrthoDB" id="4420885at2"/>
<accession>A0A512JHA8</accession>
<gene>
    <name evidence="2" type="ORF">MGN01_11950</name>
</gene>
<dbReference type="InterPro" id="IPR036291">
    <property type="entry name" value="NAD(P)-bd_dom_sf"/>
</dbReference>